<keyword evidence="6" id="KW-1185">Reference proteome</keyword>
<dbReference type="InterPro" id="IPR050245">
    <property type="entry name" value="PrsA_foldase"/>
</dbReference>
<reference evidence="5 6" key="1">
    <citation type="submission" date="2024-02" db="EMBL/GenBank/DDBJ databases">
        <authorList>
            <person name="Chen Y."/>
            <person name="Shah S."/>
            <person name="Dougan E. K."/>
            <person name="Thang M."/>
            <person name="Chan C."/>
        </authorList>
    </citation>
    <scope>NUCLEOTIDE SEQUENCE [LARGE SCALE GENOMIC DNA]</scope>
</reference>
<name>A0ABP0PQI5_9DINO</name>
<dbReference type="PROSITE" id="PS50198">
    <property type="entry name" value="PPIC_PPIASE_2"/>
    <property type="match status" value="1"/>
</dbReference>
<dbReference type="InterPro" id="IPR027304">
    <property type="entry name" value="Trigger_fact/SurA_dom_sf"/>
</dbReference>
<keyword evidence="3" id="KW-1133">Transmembrane helix</keyword>
<dbReference type="EMBL" id="CAXAMM010037891">
    <property type="protein sequence ID" value="CAK9077853.1"/>
    <property type="molecule type" value="Genomic_DNA"/>
</dbReference>
<dbReference type="Gene3D" id="1.10.8.1040">
    <property type="match status" value="1"/>
</dbReference>
<evidence type="ECO:0000256" key="3">
    <source>
        <dbReference type="SAM" id="Phobius"/>
    </source>
</evidence>
<evidence type="ECO:0000256" key="2">
    <source>
        <dbReference type="SAM" id="MobiDB-lite"/>
    </source>
</evidence>
<proteinExistence type="predicted"/>
<evidence type="ECO:0000313" key="6">
    <source>
        <dbReference type="Proteomes" id="UP001642464"/>
    </source>
</evidence>
<comment type="caution">
    <text evidence="5">The sequence shown here is derived from an EMBL/GenBank/DDBJ whole genome shotgun (WGS) entry which is preliminary data.</text>
</comment>
<dbReference type="InterPro" id="IPR046357">
    <property type="entry name" value="PPIase_dom_sf"/>
</dbReference>
<dbReference type="PANTHER" id="PTHR47245:SF2">
    <property type="entry name" value="PEPTIDYL-PROLYL CIS-TRANS ISOMERASE HP_0175-RELATED"/>
    <property type="match status" value="1"/>
</dbReference>
<dbReference type="SUPFAM" id="SSF54534">
    <property type="entry name" value="FKBP-like"/>
    <property type="match status" value="1"/>
</dbReference>
<protein>
    <submittedName>
        <fullName evidence="5">Peptidyl-prolyl cis-trans isomerase Cbf2 (PPIase Cbf2) (Cell-binding factor 2) (Major antigen peb4A) (Rotamase Cbf2)</fullName>
    </submittedName>
</protein>
<gene>
    <name evidence="5" type="ORF">SCF082_LOCUS37317</name>
</gene>
<evidence type="ECO:0000259" key="4">
    <source>
        <dbReference type="PROSITE" id="PS50198"/>
    </source>
</evidence>
<keyword evidence="3" id="KW-0812">Transmembrane</keyword>
<dbReference type="SUPFAM" id="SSF109998">
    <property type="entry name" value="Triger factor/SurA peptide-binding domain-like"/>
    <property type="match status" value="1"/>
</dbReference>
<dbReference type="PROSITE" id="PS01096">
    <property type="entry name" value="PPIC_PPIASE_1"/>
    <property type="match status" value="1"/>
</dbReference>
<feature type="domain" description="PpiC" evidence="4">
    <location>
        <begin position="230"/>
        <end position="320"/>
    </location>
</feature>
<evidence type="ECO:0000313" key="5">
    <source>
        <dbReference type="EMBL" id="CAK9077853.1"/>
    </source>
</evidence>
<feature type="transmembrane region" description="Helical" evidence="3">
    <location>
        <begin position="96"/>
        <end position="116"/>
    </location>
</feature>
<dbReference type="Proteomes" id="UP001642464">
    <property type="component" value="Unassembled WGS sequence"/>
</dbReference>
<dbReference type="GO" id="GO:0016853">
    <property type="term" value="F:isomerase activity"/>
    <property type="evidence" value="ECO:0007669"/>
    <property type="project" value="UniProtKB-KW"/>
</dbReference>
<keyword evidence="1" id="KW-0697">Rotamase</keyword>
<dbReference type="Gene3D" id="3.10.50.40">
    <property type="match status" value="1"/>
</dbReference>
<dbReference type="InterPro" id="IPR023058">
    <property type="entry name" value="PPIase_PpiC_CS"/>
</dbReference>
<accession>A0ABP0PQI5</accession>
<feature type="compositionally biased region" description="Low complexity" evidence="2">
    <location>
        <begin position="375"/>
        <end position="389"/>
    </location>
</feature>
<keyword evidence="1 5" id="KW-0413">Isomerase</keyword>
<dbReference type="InterPro" id="IPR000297">
    <property type="entry name" value="PPIase_PpiC"/>
</dbReference>
<dbReference type="PANTHER" id="PTHR47245">
    <property type="entry name" value="PEPTIDYLPROLYL ISOMERASE"/>
    <property type="match status" value="1"/>
</dbReference>
<evidence type="ECO:0000256" key="1">
    <source>
        <dbReference type="PROSITE-ProRule" id="PRU00278"/>
    </source>
</evidence>
<feature type="compositionally biased region" description="Basic and acidic residues" evidence="2">
    <location>
        <begin position="390"/>
        <end position="405"/>
    </location>
</feature>
<sequence length="405" mass="45189">MRPYGRRHKDCAPELSTIGSGPVRRQPVRFYSGQAPEKWPKDATIVDLAAARPTVYVCRDSAIAHPIRLGRRCLAVSHRPLRPRPAGAKPVTFPRIVRFAGVFPALLVCAAVIHAAPVRADDAVLATVNGTEIRESDIELAKAEVGPELANIPAENRRRLLLEFVIEMRLYADAADAQKLTTGPGFEERLAYWKTRAKRDAYYEKAVKDAVGEDVVRKLYDEKVKDIPQEDEVQARHILVDSEELAVTLAERAKGGEDFSKLAEEFSKDPGSKGKGGLLGYFAKGQMVKPFEDAAFALKKGEISKPVKSQFGWHVITVDDIRKKPLPSFDDVKGQISQALEQQKGTEVSKELRDSAKIDYVDAEIREQVAREAEQQAARQRALEQQMQEQLKKREDQQKLDGDAQ</sequence>
<feature type="region of interest" description="Disordered" evidence="2">
    <location>
        <begin position="1"/>
        <end position="20"/>
    </location>
</feature>
<keyword evidence="3" id="KW-0472">Membrane</keyword>
<organism evidence="5 6">
    <name type="scientific">Durusdinium trenchii</name>
    <dbReference type="NCBI Taxonomy" id="1381693"/>
    <lineage>
        <taxon>Eukaryota</taxon>
        <taxon>Sar</taxon>
        <taxon>Alveolata</taxon>
        <taxon>Dinophyceae</taxon>
        <taxon>Suessiales</taxon>
        <taxon>Symbiodiniaceae</taxon>
        <taxon>Durusdinium</taxon>
    </lineage>
</organism>
<feature type="region of interest" description="Disordered" evidence="2">
    <location>
        <begin position="372"/>
        <end position="405"/>
    </location>
</feature>
<dbReference type="Pfam" id="PF13616">
    <property type="entry name" value="Rotamase_3"/>
    <property type="match status" value="1"/>
</dbReference>